<evidence type="ECO:0000313" key="1">
    <source>
        <dbReference type="EMBL" id="QGH45014.1"/>
    </source>
</evidence>
<sequence>MTTLKNEFDPQRDYLCTPGQQVKIKVFGAAGAGYTAIARKIAGALEDHGVNVRISEAGHHEVVLTARCLTPDEARRNYLNSLDPSQLQCLQGHLSALGFNLDEELERLKNRHHDDDHGAIDR</sequence>
<dbReference type="KEGG" id="vg:62680315"/>
<accession>A0A5Q2UAE4</accession>
<proteinExistence type="predicted"/>
<organism evidence="1 2">
    <name type="scientific">Bacteriophage Phobos</name>
    <dbReference type="NCBI Taxonomy" id="2662138"/>
    <lineage>
        <taxon>Viruses</taxon>
        <taxon>Duplodnaviria</taxon>
        <taxon>Heunggongvirae</taxon>
        <taxon>Uroviricota</taxon>
        <taxon>Caudoviricetes</taxon>
        <taxon>Casjensviridae</taxon>
        <taxon>Phobosvirus</taxon>
        <taxon>Phobosvirus phobos</taxon>
    </lineage>
</organism>
<evidence type="ECO:0000313" key="2">
    <source>
        <dbReference type="Proteomes" id="UP000383418"/>
    </source>
</evidence>
<dbReference type="Proteomes" id="UP000383418">
    <property type="component" value="Segment"/>
</dbReference>
<dbReference type="EMBL" id="MN478374">
    <property type="protein sequence ID" value="QGH45014.1"/>
    <property type="molecule type" value="Genomic_DNA"/>
</dbReference>
<keyword evidence="2" id="KW-1185">Reference proteome</keyword>
<dbReference type="GeneID" id="62680315"/>
<name>A0A5Q2UAE4_9CAUD</name>
<reference evidence="1 2" key="1">
    <citation type="submission" date="2019-09" db="EMBL/GenBank/DDBJ databases">
        <title>Phages that infect the bacterial plant pathogen.</title>
        <authorList>
            <person name="Lightbourn L."/>
            <person name="Amarillas L."/>
            <person name="Estrada M."/>
            <person name="Leon R."/>
            <person name="Figueroa L."/>
        </authorList>
    </citation>
    <scope>NUCLEOTIDE SEQUENCE [LARGE SCALE GENOMIC DNA]</scope>
</reference>
<dbReference type="RefSeq" id="YP_009997797.1">
    <property type="nucleotide sequence ID" value="NC_052977.1"/>
</dbReference>
<protein>
    <submittedName>
        <fullName evidence="1">Uncharacterized protein</fullName>
    </submittedName>
</protein>